<sequence>MFAEPTSALSRAGHAALRLMSQQLRLDPTRRALTQIKERGAVSDRHEVSRNLHAAYRQCDALRRCCARWSAQSVLHRFVCMQRRKA</sequence>
<reference evidence="2" key="1">
    <citation type="submission" date="2017-01" db="EMBL/GenBank/DDBJ databases">
        <authorList>
            <person name="Brunel B."/>
        </authorList>
    </citation>
    <scope>NUCLEOTIDE SEQUENCE [LARGE SCALE GENOMIC DNA]</scope>
</reference>
<accession>A0A1R3V4C6</accession>
<dbReference type="EMBL" id="FTPD01000003">
    <property type="protein sequence ID" value="SIT53233.1"/>
    <property type="molecule type" value="Genomic_DNA"/>
</dbReference>
<protein>
    <submittedName>
        <fullName evidence="1">Uncharacterized protein</fullName>
    </submittedName>
</protein>
<organism evidence="1 2">
    <name type="scientific">Mesorhizobium prunaredense</name>
    <dbReference type="NCBI Taxonomy" id="1631249"/>
    <lineage>
        <taxon>Bacteria</taxon>
        <taxon>Pseudomonadati</taxon>
        <taxon>Pseudomonadota</taxon>
        <taxon>Alphaproteobacteria</taxon>
        <taxon>Hyphomicrobiales</taxon>
        <taxon>Phyllobacteriaceae</taxon>
        <taxon>Mesorhizobium</taxon>
    </lineage>
</organism>
<gene>
    <name evidence="1" type="ORF">BQ8794_110039</name>
</gene>
<proteinExistence type="predicted"/>
<keyword evidence="2" id="KW-1185">Reference proteome</keyword>
<dbReference type="Proteomes" id="UP000188388">
    <property type="component" value="Unassembled WGS sequence"/>
</dbReference>
<evidence type="ECO:0000313" key="2">
    <source>
        <dbReference type="Proteomes" id="UP000188388"/>
    </source>
</evidence>
<evidence type="ECO:0000313" key="1">
    <source>
        <dbReference type="EMBL" id="SIT53233.1"/>
    </source>
</evidence>
<name>A0A1R3V4C6_9HYPH</name>
<dbReference type="AlphaFoldDB" id="A0A1R3V4C6"/>